<sequence>MAFEDSDKQYSSEVISEREIINTRILNTSRKQIFHAFKDPNILAQWWGPKGFSNTFYAFNLQPGETWHYVMHGPDGVDYENKSIILEVIEPEQIVLRHLEPVHEFLLTISLSEIDRKTKLIWRMTFDSVEECKKVEKFVVQANEQNLDRLEAQLASMT</sequence>
<dbReference type="AlphaFoldDB" id="A0A1M7JCG3"/>
<dbReference type="Pfam" id="PF08327">
    <property type="entry name" value="AHSA1"/>
    <property type="match status" value="1"/>
</dbReference>
<proteinExistence type="inferred from homology"/>
<comment type="similarity">
    <text evidence="1">Belongs to the AHA1 family.</text>
</comment>
<dbReference type="EMBL" id="FRCZ01000001">
    <property type="protein sequence ID" value="SHM50696.1"/>
    <property type="molecule type" value="Genomic_DNA"/>
</dbReference>
<dbReference type="RefSeq" id="WP_073199021.1">
    <property type="nucleotide sequence ID" value="NZ_FRCZ01000001.1"/>
</dbReference>
<evidence type="ECO:0000313" key="3">
    <source>
        <dbReference type="EMBL" id="SHM50696.1"/>
    </source>
</evidence>
<name>A0A1M7JCG3_9BACI</name>
<evidence type="ECO:0000256" key="1">
    <source>
        <dbReference type="ARBA" id="ARBA00006817"/>
    </source>
</evidence>
<dbReference type="Proteomes" id="UP000184184">
    <property type="component" value="Unassembled WGS sequence"/>
</dbReference>
<keyword evidence="4" id="KW-1185">Reference proteome</keyword>
<organism evidence="3 4">
    <name type="scientific">Gracilibacillus kekensis</name>
    <dbReference type="NCBI Taxonomy" id="1027249"/>
    <lineage>
        <taxon>Bacteria</taxon>
        <taxon>Bacillati</taxon>
        <taxon>Bacillota</taxon>
        <taxon>Bacilli</taxon>
        <taxon>Bacillales</taxon>
        <taxon>Bacillaceae</taxon>
        <taxon>Gracilibacillus</taxon>
    </lineage>
</organism>
<reference evidence="3 4" key="1">
    <citation type="submission" date="2016-11" db="EMBL/GenBank/DDBJ databases">
        <authorList>
            <person name="Jaros S."/>
            <person name="Januszkiewicz K."/>
            <person name="Wedrychowicz H."/>
        </authorList>
    </citation>
    <scope>NUCLEOTIDE SEQUENCE [LARGE SCALE GENOMIC DNA]</scope>
    <source>
        <strain evidence="3 4">CGMCC 1.10681</strain>
    </source>
</reference>
<protein>
    <submittedName>
        <fullName evidence="3">Uncharacterized conserved protein YndB, AHSA1/START domain</fullName>
    </submittedName>
</protein>
<dbReference type="STRING" id="1027249.SAMN05216179_0318"/>
<evidence type="ECO:0000259" key="2">
    <source>
        <dbReference type="Pfam" id="PF08327"/>
    </source>
</evidence>
<dbReference type="SUPFAM" id="SSF55961">
    <property type="entry name" value="Bet v1-like"/>
    <property type="match status" value="1"/>
</dbReference>
<dbReference type="InterPro" id="IPR013538">
    <property type="entry name" value="ASHA1/2-like_C"/>
</dbReference>
<feature type="domain" description="Activator of Hsp90 ATPase homologue 1/2-like C-terminal" evidence="2">
    <location>
        <begin position="27"/>
        <end position="154"/>
    </location>
</feature>
<dbReference type="OrthoDB" id="118413at2"/>
<dbReference type="CDD" id="cd08894">
    <property type="entry name" value="SRPBCC_CalC_Aha1-like_1"/>
    <property type="match status" value="1"/>
</dbReference>
<gene>
    <name evidence="3" type="ORF">SAMN05216179_0318</name>
</gene>
<dbReference type="Gene3D" id="3.30.530.20">
    <property type="match status" value="1"/>
</dbReference>
<accession>A0A1M7JCG3</accession>
<evidence type="ECO:0000313" key="4">
    <source>
        <dbReference type="Proteomes" id="UP000184184"/>
    </source>
</evidence>
<dbReference type="InterPro" id="IPR023393">
    <property type="entry name" value="START-like_dom_sf"/>
</dbReference>